<dbReference type="PROSITE" id="PS51299">
    <property type="entry name" value="HTH_APSES"/>
    <property type="match status" value="1"/>
</dbReference>
<dbReference type="Pfam" id="PF04383">
    <property type="entry name" value="KilA-N"/>
    <property type="match status" value="1"/>
</dbReference>
<dbReference type="GO" id="GO:0005634">
    <property type="term" value="C:nucleus"/>
    <property type="evidence" value="ECO:0007669"/>
    <property type="project" value="TreeGrafter"/>
</dbReference>
<evidence type="ECO:0000256" key="1">
    <source>
        <dbReference type="ARBA" id="ARBA00007247"/>
    </source>
</evidence>
<feature type="compositionally biased region" description="Polar residues" evidence="7">
    <location>
        <begin position="508"/>
        <end position="522"/>
    </location>
</feature>
<feature type="compositionally biased region" description="Low complexity" evidence="7">
    <location>
        <begin position="315"/>
        <end position="334"/>
    </location>
</feature>
<keyword evidence="10" id="KW-1185">Reference proteome</keyword>
<evidence type="ECO:0000256" key="3">
    <source>
        <dbReference type="ARBA" id="ARBA00023015"/>
    </source>
</evidence>
<accession>A0A8K0L861</accession>
<feature type="compositionally biased region" description="Polar residues" evidence="7">
    <location>
        <begin position="568"/>
        <end position="583"/>
    </location>
</feature>
<keyword evidence="2" id="KW-0749">Sporulation</keyword>
<dbReference type="PANTHER" id="PTHR47792">
    <property type="entry name" value="PROTEIN SOK2-RELATED"/>
    <property type="match status" value="1"/>
</dbReference>
<feature type="region of interest" description="Disordered" evidence="7">
    <location>
        <begin position="287"/>
        <end position="428"/>
    </location>
</feature>
<organism evidence="9 10">
    <name type="scientific">Elsinoe batatas</name>
    <dbReference type="NCBI Taxonomy" id="2601811"/>
    <lineage>
        <taxon>Eukaryota</taxon>
        <taxon>Fungi</taxon>
        <taxon>Dikarya</taxon>
        <taxon>Ascomycota</taxon>
        <taxon>Pezizomycotina</taxon>
        <taxon>Dothideomycetes</taxon>
        <taxon>Dothideomycetidae</taxon>
        <taxon>Myriangiales</taxon>
        <taxon>Elsinoaceae</taxon>
        <taxon>Elsinoe</taxon>
    </lineage>
</organism>
<dbReference type="GO" id="GO:0045944">
    <property type="term" value="P:positive regulation of transcription by RNA polymerase II"/>
    <property type="evidence" value="ECO:0007669"/>
    <property type="project" value="TreeGrafter"/>
</dbReference>
<keyword evidence="4" id="KW-0238">DNA-binding</keyword>
<feature type="compositionally biased region" description="Polar residues" evidence="7">
    <location>
        <begin position="346"/>
        <end position="372"/>
    </location>
</feature>
<dbReference type="EMBL" id="JAESVG020000003">
    <property type="protein sequence ID" value="KAG8629526.1"/>
    <property type="molecule type" value="Genomic_DNA"/>
</dbReference>
<feature type="region of interest" description="Disordered" evidence="7">
    <location>
        <begin position="104"/>
        <end position="159"/>
    </location>
</feature>
<dbReference type="SMART" id="SM01252">
    <property type="entry name" value="KilA-N"/>
    <property type="match status" value="1"/>
</dbReference>
<feature type="compositionally biased region" description="Basic and acidic residues" evidence="7">
    <location>
        <begin position="460"/>
        <end position="490"/>
    </location>
</feature>
<evidence type="ECO:0000313" key="10">
    <source>
        <dbReference type="Proteomes" id="UP000809789"/>
    </source>
</evidence>
<dbReference type="GO" id="GO:0048315">
    <property type="term" value="P:conidium formation"/>
    <property type="evidence" value="ECO:0007669"/>
    <property type="project" value="UniProtKB-KW"/>
</dbReference>
<dbReference type="GO" id="GO:0043565">
    <property type="term" value="F:sequence-specific DNA binding"/>
    <property type="evidence" value="ECO:0007669"/>
    <property type="project" value="TreeGrafter"/>
</dbReference>
<protein>
    <recommendedName>
        <fullName evidence="8">HTH APSES-type domain-containing protein</fullName>
    </recommendedName>
</protein>
<feature type="region of interest" description="Disordered" evidence="7">
    <location>
        <begin position="447"/>
        <end position="627"/>
    </location>
</feature>
<dbReference type="AlphaFoldDB" id="A0A8K0L861"/>
<gene>
    <name evidence="9" type="ORF">KVT40_003391</name>
</gene>
<feature type="compositionally biased region" description="Low complexity" evidence="7">
    <location>
        <begin position="107"/>
        <end position="123"/>
    </location>
</feature>
<name>A0A8K0L861_9PEZI</name>
<evidence type="ECO:0000256" key="4">
    <source>
        <dbReference type="ARBA" id="ARBA00023125"/>
    </source>
</evidence>
<dbReference type="GO" id="GO:0003700">
    <property type="term" value="F:DNA-binding transcription factor activity"/>
    <property type="evidence" value="ECO:0007669"/>
    <property type="project" value="TreeGrafter"/>
</dbReference>
<dbReference type="SUPFAM" id="SSF54616">
    <property type="entry name" value="DNA-binding domain of Mlu1-box binding protein MBP1"/>
    <property type="match status" value="1"/>
</dbReference>
<feature type="compositionally biased region" description="Low complexity" evidence="7">
    <location>
        <begin position="131"/>
        <end position="144"/>
    </location>
</feature>
<evidence type="ECO:0000313" key="9">
    <source>
        <dbReference type="EMBL" id="KAG8629526.1"/>
    </source>
</evidence>
<feature type="region of interest" description="Disordered" evidence="7">
    <location>
        <begin position="22"/>
        <end position="65"/>
    </location>
</feature>
<dbReference type="OrthoDB" id="5407653at2759"/>
<sequence>MRNPFAPNSMATSAYTAAAGQHTMNHGPSMHAPSMPHSQYGPDSHSHVSGHVPHSSVSSAASGPSYYSSNYSTHQPMPSGLPSYGNISLPQYSAYAGGAMAPMTPVSSSSGPMSSHMGMHQSPGPLPSLATTTGPSSSTNNSQNDRPMDTTGQVAPPGVKPRVTATLWEDEGSLCFQVEAAGICVARREDNHMINGTKLLNVAGMTRGRRDGILKSEKTRHVVKIGPMHLKGVWIPFERALDFANKEKITEQLYPLFVHQIGQLLYHPPGVGARAGISTAMATTDRTRTAMEGESDHLRSSYSSQAPPLQHHHSMSGSISSQGGQSGHPSSHSSNRPGIERAHTFTAPTSSLGMSDSGYSNHWQNGPTTSGPMSAPLHVDTGINGTRSVPSTPANPVSSPPTNGLSSISGYQTSGAYEPPRGYHSAHPSYSSAYGGSVARYNPLQSSPAAKTEMGPPARVGHESEDKYAPHSHEHPPSSEAGEGEHENDYTHSAGPYGQHRGNYAYGGQTQTPISAESQDMSGSPHKPTGRATPRTTGNYPPYNPSQRPDLPASNLYSAIGNDPRSMPNGSSMYPGSYQAQNYSSPSSLPPSNKRGHEIDDDEQNYKRQRMNPHEDASRQMVSQKKR</sequence>
<dbReference type="InterPro" id="IPR003163">
    <property type="entry name" value="Tscrpt_reg_HTH_APSES-type"/>
</dbReference>
<feature type="compositionally biased region" description="Basic and acidic residues" evidence="7">
    <location>
        <begin position="287"/>
        <end position="299"/>
    </location>
</feature>
<keyword evidence="3" id="KW-0805">Transcription regulation</keyword>
<keyword evidence="6" id="KW-0183">Conidiation</keyword>
<feature type="compositionally biased region" description="Low complexity" evidence="7">
    <location>
        <begin position="47"/>
        <end position="65"/>
    </location>
</feature>
<proteinExistence type="inferred from homology"/>
<comment type="similarity">
    <text evidence="1">Belongs to the EFG1/PHD1/stuA family.</text>
</comment>
<keyword evidence="5" id="KW-0804">Transcription</keyword>
<feature type="domain" description="HTH APSES-type" evidence="8">
    <location>
        <begin position="162"/>
        <end position="268"/>
    </location>
</feature>
<dbReference type="PANTHER" id="PTHR47792:SF1">
    <property type="entry name" value="PROTEIN SOK2-RELATED"/>
    <property type="match status" value="1"/>
</dbReference>
<reference evidence="9" key="1">
    <citation type="submission" date="2021-07" db="EMBL/GenBank/DDBJ databases">
        <title>Elsinoe batatas strain:CRI-CJ2 Genome sequencing and assembly.</title>
        <authorList>
            <person name="Huang L."/>
        </authorList>
    </citation>
    <scope>NUCLEOTIDE SEQUENCE</scope>
    <source>
        <strain evidence="9">CRI-CJ2</strain>
    </source>
</reference>
<dbReference type="InterPro" id="IPR036887">
    <property type="entry name" value="HTH_APSES_sf"/>
</dbReference>
<evidence type="ECO:0000256" key="2">
    <source>
        <dbReference type="ARBA" id="ARBA00022969"/>
    </source>
</evidence>
<feature type="compositionally biased region" description="Polar residues" evidence="7">
    <location>
        <begin position="383"/>
        <end position="415"/>
    </location>
</feature>
<comment type="caution">
    <text evidence="9">The sequence shown here is derived from an EMBL/GenBank/DDBJ whole genome shotgun (WGS) entry which is preliminary data.</text>
</comment>
<dbReference type="Gene3D" id="3.10.260.10">
    <property type="entry name" value="Transcription regulator HTH, APSES-type DNA-binding domain"/>
    <property type="match status" value="1"/>
</dbReference>
<evidence type="ECO:0000256" key="6">
    <source>
        <dbReference type="ARBA" id="ARBA00023321"/>
    </source>
</evidence>
<dbReference type="GO" id="GO:0030435">
    <property type="term" value="P:sporulation resulting in formation of a cellular spore"/>
    <property type="evidence" value="ECO:0007669"/>
    <property type="project" value="UniProtKB-KW"/>
</dbReference>
<evidence type="ECO:0000256" key="5">
    <source>
        <dbReference type="ARBA" id="ARBA00023163"/>
    </source>
</evidence>
<dbReference type="InterPro" id="IPR018004">
    <property type="entry name" value="KilA/APSES_HTH"/>
</dbReference>
<dbReference type="InterPro" id="IPR029790">
    <property type="entry name" value="EFG1/Phd1/StuA"/>
</dbReference>
<evidence type="ECO:0000256" key="7">
    <source>
        <dbReference type="SAM" id="MobiDB-lite"/>
    </source>
</evidence>
<dbReference type="Proteomes" id="UP000809789">
    <property type="component" value="Unassembled WGS sequence"/>
</dbReference>
<evidence type="ECO:0000259" key="8">
    <source>
        <dbReference type="PROSITE" id="PS51299"/>
    </source>
</evidence>